<comment type="caution">
    <text evidence="1">The sequence shown here is derived from an EMBL/GenBank/DDBJ whole genome shotgun (WGS) entry which is preliminary data.</text>
</comment>
<dbReference type="EMBL" id="JAVRIB010000002">
    <property type="protein sequence ID" value="MDT0633882.1"/>
    <property type="molecule type" value="Genomic_DNA"/>
</dbReference>
<dbReference type="Pfam" id="PF05258">
    <property type="entry name" value="DciA"/>
    <property type="match status" value="1"/>
</dbReference>
<dbReference type="Proteomes" id="UP001251857">
    <property type="component" value="Unassembled WGS sequence"/>
</dbReference>
<evidence type="ECO:0000313" key="1">
    <source>
        <dbReference type="EMBL" id="MDT0633882.1"/>
    </source>
</evidence>
<sequence>MRKAPRPLVDVLRSDQNKLRSLRRHASFLQQTQAAVDAGLPAAARGHVRVADCNDQRLLLLVDSGSWATRLRFEQDAIRRSVAARLKRGIPDLEIRIRPSTVEAISGNRRPRHMSDAARQLVTACATYVDNPALTRALRRLAAAGRDKS</sequence>
<gene>
    <name evidence="1" type="ORF">RM532_02800</name>
</gene>
<accession>A0ABU3BX53</accession>
<dbReference type="InterPro" id="IPR007922">
    <property type="entry name" value="DciA-like"/>
</dbReference>
<protein>
    <submittedName>
        <fullName evidence="1">DciA family protein</fullName>
    </submittedName>
</protein>
<name>A0ABU3BX53_9GAMM</name>
<dbReference type="RefSeq" id="WP_311651607.1">
    <property type="nucleotide sequence ID" value="NZ_JAVRIB010000002.1"/>
</dbReference>
<proteinExistence type="predicted"/>
<evidence type="ECO:0000313" key="2">
    <source>
        <dbReference type="Proteomes" id="UP001251857"/>
    </source>
</evidence>
<reference evidence="1 2" key="1">
    <citation type="submission" date="2023-09" db="EMBL/GenBank/DDBJ databases">
        <authorList>
            <person name="Rey-Velasco X."/>
        </authorList>
    </citation>
    <scope>NUCLEOTIDE SEQUENCE [LARGE SCALE GENOMIC DNA]</scope>
    <source>
        <strain evidence="1 2">W335</strain>
    </source>
</reference>
<organism evidence="1 2">
    <name type="scientific">Spectribacter hydrogenoxidans</name>
    <dbReference type="NCBI Taxonomy" id="3075608"/>
    <lineage>
        <taxon>Bacteria</taxon>
        <taxon>Pseudomonadati</taxon>
        <taxon>Pseudomonadota</taxon>
        <taxon>Gammaproteobacteria</taxon>
        <taxon>Salinisphaerales</taxon>
        <taxon>Salinisphaeraceae</taxon>
        <taxon>Spectribacter</taxon>
    </lineage>
</organism>
<keyword evidence="2" id="KW-1185">Reference proteome</keyword>